<dbReference type="VEuPathDB" id="VectorBase:ISCI019970"/>
<dbReference type="Proteomes" id="UP000001555">
    <property type="component" value="Unassembled WGS sequence"/>
</dbReference>
<dbReference type="VEuPathDB" id="VectorBase:ISCP_000322"/>
<dbReference type="SUPFAM" id="SSF47587">
    <property type="entry name" value="Domain of poly(ADP-ribose) polymerase"/>
    <property type="match status" value="1"/>
</dbReference>
<dbReference type="AlphaFoldDB" id="B7PV22"/>
<protein>
    <submittedName>
        <fullName evidence="9 10">Poly [ADP-ribose] polymerase, putative</fullName>
        <ecNumber evidence="9">2.4.2.30</ecNumber>
    </submittedName>
</protein>
<dbReference type="PANTHER" id="PTHR10459">
    <property type="entry name" value="DNA LIGASE"/>
    <property type="match status" value="1"/>
</dbReference>
<dbReference type="HOGENOM" id="CLU_724205_0_0_1"/>
<feature type="region of interest" description="Disordered" evidence="7">
    <location>
        <begin position="339"/>
        <end position="382"/>
    </location>
</feature>
<dbReference type="Gene3D" id="3.90.228.10">
    <property type="match status" value="1"/>
</dbReference>
<dbReference type="EnsemblMetazoa" id="ISCW019970-RA">
    <property type="protein sequence ID" value="ISCW019970-PA"/>
    <property type="gene ID" value="ISCW019970"/>
</dbReference>
<dbReference type="EC" id="2.4.2.30" evidence="9"/>
<dbReference type="InterPro" id="IPR036616">
    <property type="entry name" value="Poly(ADP-ribose)pol_reg_dom_sf"/>
</dbReference>
<keyword evidence="2 9" id="KW-0328">Glycosyltransferase</keyword>
<dbReference type="GO" id="GO:0016779">
    <property type="term" value="F:nucleotidyltransferase activity"/>
    <property type="evidence" value="ECO:0007669"/>
    <property type="project" value="UniProtKB-KW"/>
</dbReference>
<evidence type="ECO:0000313" key="11">
    <source>
        <dbReference type="Proteomes" id="UP000001555"/>
    </source>
</evidence>
<organism>
    <name type="scientific">Ixodes scapularis</name>
    <name type="common">Black-legged tick</name>
    <name type="synonym">Deer tick</name>
    <dbReference type="NCBI Taxonomy" id="6945"/>
    <lineage>
        <taxon>Eukaryota</taxon>
        <taxon>Metazoa</taxon>
        <taxon>Ecdysozoa</taxon>
        <taxon>Arthropoda</taxon>
        <taxon>Chelicerata</taxon>
        <taxon>Arachnida</taxon>
        <taxon>Acari</taxon>
        <taxon>Parasitiformes</taxon>
        <taxon>Ixodida</taxon>
        <taxon>Ixodoidea</taxon>
        <taxon>Ixodidae</taxon>
        <taxon>Ixodinae</taxon>
        <taxon>Ixodes</taxon>
    </lineage>
</organism>
<accession>B7PV22</accession>
<dbReference type="SUPFAM" id="SSF56399">
    <property type="entry name" value="ADP-ribosylation"/>
    <property type="match status" value="1"/>
</dbReference>
<name>B7PV22_IXOSC</name>
<evidence type="ECO:0000256" key="7">
    <source>
        <dbReference type="SAM" id="MobiDB-lite"/>
    </source>
</evidence>
<comment type="subcellular location">
    <subcellularLocation>
        <location evidence="1">Nucleus</location>
    </subcellularLocation>
</comment>
<dbReference type="OrthoDB" id="2017365at2759"/>
<dbReference type="EMBL" id="ABJB011119452">
    <property type="status" value="NOT_ANNOTATED_CDS"/>
    <property type="molecule type" value="Genomic_DNA"/>
</dbReference>
<gene>
    <name evidence="9" type="ORF">IscW_ISCW019970</name>
</gene>
<dbReference type="STRING" id="6945.B7PV22"/>
<dbReference type="GO" id="GO:0003950">
    <property type="term" value="F:NAD+ poly-ADP-ribosyltransferase activity"/>
    <property type="evidence" value="ECO:0007669"/>
    <property type="project" value="UniProtKB-EC"/>
</dbReference>
<keyword evidence="5" id="KW-0520">NAD</keyword>
<evidence type="ECO:0007829" key="12">
    <source>
        <dbReference type="PeptideAtlas" id="B7PV22"/>
    </source>
</evidence>
<dbReference type="PaxDb" id="6945-B7PV22"/>
<dbReference type="InterPro" id="IPR012317">
    <property type="entry name" value="Poly(ADP-ribose)pol_cat_dom"/>
</dbReference>
<evidence type="ECO:0000256" key="6">
    <source>
        <dbReference type="ARBA" id="ARBA00023242"/>
    </source>
</evidence>
<evidence type="ECO:0000256" key="4">
    <source>
        <dbReference type="ARBA" id="ARBA00022695"/>
    </source>
</evidence>
<keyword evidence="3 9" id="KW-0808">Transferase</keyword>
<keyword evidence="11" id="KW-1185">Reference proteome</keyword>
<dbReference type="EMBL" id="ABJB010785396">
    <property type="status" value="NOT_ANNOTATED_CDS"/>
    <property type="molecule type" value="Genomic_DNA"/>
</dbReference>
<dbReference type="InterPro" id="IPR050800">
    <property type="entry name" value="ARTD/PARP"/>
</dbReference>
<dbReference type="EMBL" id="DS796873">
    <property type="protein sequence ID" value="EEC10444.1"/>
    <property type="molecule type" value="Genomic_DNA"/>
</dbReference>
<evidence type="ECO:0000256" key="5">
    <source>
        <dbReference type="ARBA" id="ARBA00023027"/>
    </source>
</evidence>
<reference evidence="10" key="2">
    <citation type="submission" date="2020-05" db="UniProtKB">
        <authorList>
            <consortium name="EnsemblMetazoa"/>
        </authorList>
    </citation>
    <scope>IDENTIFICATION</scope>
    <source>
        <strain evidence="10">wikel</strain>
    </source>
</reference>
<dbReference type="Pfam" id="PF00644">
    <property type="entry name" value="PARP"/>
    <property type="match status" value="1"/>
</dbReference>
<keyword evidence="12" id="KW-1267">Proteomics identification</keyword>
<dbReference type="InterPro" id="IPR004102">
    <property type="entry name" value="Poly(ADP-ribose)pol_reg_dom"/>
</dbReference>
<dbReference type="GO" id="GO:0005634">
    <property type="term" value="C:nucleus"/>
    <property type="evidence" value="ECO:0007669"/>
    <property type="project" value="UniProtKB-SubCell"/>
</dbReference>
<dbReference type="Gene3D" id="1.20.142.10">
    <property type="entry name" value="Poly(ADP-ribose) polymerase, regulatory domain"/>
    <property type="match status" value="1"/>
</dbReference>
<evidence type="ECO:0000256" key="3">
    <source>
        <dbReference type="ARBA" id="ARBA00022679"/>
    </source>
</evidence>
<feature type="domain" description="PARP alpha-helical" evidence="8">
    <location>
        <begin position="45"/>
        <end position="179"/>
    </location>
</feature>
<keyword evidence="4" id="KW-0548">Nucleotidyltransferase</keyword>
<dbReference type="Pfam" id="PF02877">
    <property type="entry name" value="PARP_reg"/>
    <property type="match status" value="1"/>
</dbReference>
<dbReference type="InParanoid" id="B7PV22"/>
<reference evidence="9 11" key="1">
    <citation type="submission" date="2008-03" db="EMBL/GenBank/DDBJ databases">
        <title>Annotation of Ixodes scapularis.</title>
        <authorList>
            <consortium name="Ixodes scapularis Genome Project Consortium"/>
            <person name="Caler E."/>
            <person name="Hannick L.I."/>
            <person name="Bidwell S."/>
            <person name="Joardar V."/>
            <person name="Thiagarajan M."/>
            <person name="Amedeo P."/>
            <person name="Galinsky K.J."/>
            <person name="Schobel S."/>
            <person name="Inman J."/>
            <person name="Hostetler J."/>
            <person name="Miller J."/>
            <person name="Hammond M."/>
            <person name="Megy K."/>
            <person name="Lawson D."/>
            <person name="Kodira C."/>
            <person name="Sutton G."/>
            <person name="Meyer J."/>
            <person name="Hill C.A."/>
            <person name="Birren B."/>
            <person name="Nene V."/>
            <person name="Collins F."/>
            <person name="Alarcon-Chaidez F."/>
            <person name="Wikel S."/>
            <person name="Strausberg R."/>
        </authorList>
    </citation>
    <scope>NUCLEOTIDE SEQUENCE [LARGE SCALE GENOMIC DNA]</scope>
    <source>
        <strain evidence="11">Wikel</strain>
        <strain evidence="9">Wikel colony</strain>
    </source>
</reference>
<evidence type="ECO:0000256" key="2">
    <source>
        <dbReference type="ARBA" id="ARBA00022676"/>
    </source>
</evidence>
<feature type="region of interest" description="Disordered" evidence="7">
    <location>
        <begin position="1"/>
        <end position="46"/>
    </location>
</feature>
<proteinExistence type="evidence at protein level"/>
<evidence type="ECO:0000313" key="10">
    <source>
        <dbReference type="EnsemblMetazoa" id="ISCW019970-PA"/>
    </source>
</evidence>
<dbReference type="PANTHER" id="PTHR10459:SF108">
    <property type="entry name" value="POLY [ADP-RIBOSE] POLYMERASE"/>
    <property type="match status" value="1"/>
</dbReference>
<dbReference type="PROSITE" id="PS51060">
    <property type="entry name" value="PARP_ALPHA_HD"/>
    <property type="match status" value="1"/>
</dbReference>
<sequence>MKTGNSWEDLHNFKAQPRKYRPVQLEKRRSPPPRELPMNLSGPCPSRLPPPLQRLLRNLAEPELLARAPLSLGSEGQVALELLSQESLNTALALLEDIRQLVQEKASIQASAEQHQQESKLPELMLRIVEKSEELYCLIPVRGRRFERLEPLFEERGVQRMAALVHSLVHLQLATQLLLGAQLKAAELHPLDYVYRSLRCKVQLLQEHVAEAQTVLQYVLNSAKTPPRVVGVYRVTREGEPQRLASCELSNHWLLWHATRASNLLGILASGLEVQPLAQHWNGDPMAKGICLADRLNRDVAFARPIPRSMHPSTCCSARLPWAAPVTLTWATRATLSRAPPGATRARGLWDAGSRTHSARSPGTAARFPLAAATRRSPCRAP</sequence>
<evidence type="ECO:0000256" key="1">
    <source>
        <dbReference type="ARBA" id="ARBA00004123"/>
    </source>
</evidence>
<evidence type="ECO:0000313" key="9">
    <source>
        <dbReference type="EMBL" id="EEC10444.1"/>
    </source>
</evidence>
<keyword evidence="6" id="KW-0539">Nucleus</keyword>
<dbReference type="VEuPathDB" id="VectorBase:ISCW019970"/>
<evidence type="ECO:0000259" key="8">
    <source>
        <dbReference type="PROSITE" id="PS51060"/>
    </source>
</evidence>